<keyword evidence="2" id="KW-1185">Reference proteome</keyword>
<organism evidence="2 3">
    <name type="scientific">Nicrophorus vespilloides</name>
    <name type="common">Boreal carrion beetle</name>
    <dbReference type="NCBI Taxonomy" id="110193"/>
    <lineage>
        <taxon>Eukaryota</taxon>
        <taxon>Metazoa</taxon>
        <taxon>Ecdysozoa</taxon>
        <taxon>Arthropoda</taxon>
        <taxon>Hexapoda</taxon>
        <taxon>Insecta</taxon>
        <taxon>Pterygota</taxon>
        <taxon>Neoptera</taxon>
        <taxon>Endopterygota</taxon>
        <taxon>Coleoptera</taxon>
        <taxon>Polyphaga</taxon>
        <taxon>Staphyliniformia</taxon>
        <taxon>Silphidae</taxon>
        <taxon>Nicrophorinae</taxon>
        <taxon>Nicrophorus</taxon>
    </lineage>
</organism>
<dbReference type="Proteomes" id="UP000695000">
    <property type="component" value="Unplaced"/>
</dbReference>
<proteinExistence type="predicted"/>
<dbReference type="RefSeq" id="XP_017770360.1">
    <property type="nucleotide sequence ID" value="XM_017914871.1"/>
</dbReference>
<sequence>MFKFAFTVVFFIVISAIAEEEEAWTGKYFPGPNDPLVNLYDKKHGIKMGIPNSACDDGESRLDVDYDGSPMNFTCFDNRALYAPNYNVHPILEHEAIPKGYNAHHLCMDNVIRYKHKIPTFGSHRPLWAKFGEYTFLPKQRWLHNLEHGAVTMLYHPCADKNEVRAMKRVVKSCLYKHVISSNSDLTPDRPLGLVAWGHRLTMSVFDLTLTVKFIRDYALNGPESTSKNGKYSLNLVEHAQLVSDKHDSVLCPYN</sequence>
<gene>
    <name evidence="3" type="primary">LOC108558066</name>
</gene>
<dbReference type="PANTHER" id="PTHR34179">
    <property type="entry name" value="TUMOR PROTEIN P53-INDUCIBLE PROTEIN 13"/>
    <property type="match status" value="1"/>
</dbReference>
<feature type="chain" id="PRO_5046805503" evidence="1">
    <location>
        <begin position="19"/>
        <end position="255"/>
    </location>
</feature>
<dbReference type="InterPro" id="IPR021454">
    <property type="entry name" value="DUF3105"/>
</dbReference>
<dbReference type="GeneID" id="108558066"/>
<dbReference type="PANTHER" id="PTHR34179:SF1">
    <property type="entry name" value="TUMOR PROTEIN P53-INDUCIBLE PROTEIN 13"/>
    <property type="match status" value="1"/>
</dbReference>
<evidence type="ECO:0000313" key="2">
    <source>
        <dbReference type="Proteomes" id="UP000695000"/>
    </source>
</evidence>
<keyword evidence="1" id="KW-0732">Signal</keyword>
<protein>
    <submittedName>
        <fullName evidence="3">Uncharacterized protein LOC108558066</fullName>
    </submittedName>
</protein>
<evidence type="ECO:0000313" key="3">
    <source>
        <dbReference type="RefSeq" id="XP_017770360.1"/>
    </source>
</evidence>
<name>A0ABM1M710_NICVS</name>
<feature type="signal peptide" evidence="1">
    <location>
        <begin position="1"/>
        <end position="18"/>
    </location>
</feature>
<accession>A0ABM1M710</accession>
<evidence type="ECO:0000256" key="1">
    <source>
        <dbReference type="SAM" id="SignalP"/>
    </source>
</evidence>
<reference evidence="3" key="1">
    <citation type="submission" date="2025-08" db="UniProtKB">
        <authorList>
            <consortium name="RefSeq"/>
        </authorList>
    </citation>
    <scope>IDENTIFICATION</scope>
</reference>
<dbReference type="Pfam" id="PF11303">
    <property type="entry name" value="DUF3105"/>
    <property type="match status" value="1"/>
</dbReference>